<feature type="domain" description="Tet-like 2OG-Fe(II) oxygenase" evidence="3">
    <location>
        <begin position="255"/>
        <end position="440"/>
    </location>
</feature>
<evidence type="ECO:0000313" key="4">
    <source>
        <dbReference type="EMBL" id="KAF9486925.1"/>
    </source>
</evidence>
<comment type="caution">
    <text evidence="4">The sequence shown here is derived from an EMBL/GenBank/DDBJ whole genome shotgun (WGS) entry which is preliminary data.</text>
</comment>
<feature type="coiled-coil region" evidence="1">
    <location>
        <begin position="477"/>
        <end position="504"/>
    </location>
</feature>
<dbReference type="InterPro" id="IPR046798">
    <property type="entry name" value="2OG-FeII_Oxy_6"/>
</dbReference>
<evidence type="ECO:0000259" key="3">
    <source>
        <dbReference type="Pfam" id="PF20515"/>
    </source>
</evidence>
<feature type="region of interest" description="Disordered" evidence="2">
    <location>
        <begin position="21"/>
        <end position="67"/>
    </location>
</feature>
<dbReference type="OrthoDB" id="3132747at2759"/>
<dbReference type="EMBL" id="MU154855">
    <property type="protein sequence ID" value="KAF9486925.1"/>
    <property type="molecule type" value="Genomic_DNA"/>
</dbReference>
<feature type="compositionally biased region" description="Basic residues" evidence="2">
    <location>
        <begin position="44"/>
        <end position="55"/>
    </location>
</feature>
<dbReference type="AlphaFoldDB" id="A0A9P6D8L3"/>
<proteinExistence type="predicted"/>
<protein>
    <recommendedName>
        <fullName evidence="3">Tet-like 2OG-Fe(II) oxygenase domain-containing protein</fullName>
    </recommendedName>
</protein>
<dbReference type="Proteomes" id="UP000807025">
    <property type="component" value="Unassembled WGS sequence"/>
</dbReference>
<dbReference type="Pfam" id="PF20515">
    <property type="entry name" value="2OG-FeII_Oxy_6"/>
    <property type="match status" value="1"/>
</dbReference>
<keyword evidence="1" id="KW-0175">Coiled coil</keyword>
<feature type="compositionally biased region" description="Basic and acidic residues" evidence="2">
    <location>
        <begin position="56"/>
        <end position="67"/>
    </location>
</feature>
<keyword evidence="5" id="KW-1185">Reference proteome</keyword>
<name>A0A9P6D8L3_PLEER</name>
<accession>A0A9P6D8L3</accession>
<evidence type="ECO:0000256" key="1">
    <source>
        <dbReference type="SAM" id="Coils"/>
    </source>
</evidence>
<gene>
    <name evidence="4" type="ORF">BDN71DRAFT_1594726</name>
</gene>
<sequence>MALVDEQQRLTDDLLGLQELRLGDTEDATDTESSGGTSEVKFTRAQKRNHRRAERRTRGEQFKRAKAREEDELAQKIKDIVEEELKLKAEQLRAELTAEFAEKSSDHISQVLRALFGGSVYVYWLKHCPELFKQLVALEDATGEPLRRDHPSFPSDQFTWIHDPGVHLGLRLVNSPEGDGTVPRPEVVFMVKIRAFQELEPQQHSDLVDNLYTLMNWTLATLQVKNNAAHTKALPKPSKKLEDNAHGILNGTMKAKKSTKAYGKMYAAGWHGSMEAGKSLVYYAADATPDAIALYKELLPKLPLAARLYSDRLLSLMPMQAHRMKAFAIQHRIPSFSDIALDGKSAELYPFANSLTITRNDFANFLHCDKDEIETAFGLWWCGILKNGRYHIDSTVDHDQVKGGAFVWGEFGYGVDFERSKGLVEIFWRGKIDQHVTMRSFSPTTNITRFGTSIQLTRRGTLAVAKFWRENGDESLVTDAFQRIKNAEARVAREEEKRATKKARHS</sequence>
<evidence type="ECO:0000256" key="2">
    <source>
        <dbReference type="SAM" id="MobiDB-lite"/>
    </source>
</evidence>
<organism evidence="4 5">
    <name type="scientific">Pleurotus eryngii</name>
    <name type="common">Boletus of the steppes</name>
    <dbReference type="NCBI Taxonomy" id="5323"/>
    <lineage>
        <taxon>Eukaryota</taxon>
        <taxon>Fungi</taxon>
        <taxon>Dikarya</taxon>
        <taxon>Basidiomycota</taxon>
        <taxon>Agaricomycotina</taxon>
        <taxon>Agaricomycetes</taxon>
        <taxon>Agaricomycetidae</taxon>
        <taxon>Agaricales</taxon>
        <taxon>Pleurotineae</taxon>
        <taxon>Pleurotaceae</taxon>
        <taxon>Pleurotus</taxon>
    </lineage>
</organism>
<evidence type="ECO:0000313" key="5">
    <source>
        <dbReference type="Proteomes" id="UP000807025"/>
    </source>
</evidence>
<reference evidence="4" key="1">
    <citation type="submission" date="2020-11" db="EMBL/GenBank/DDBJ databases">
        <authorList>
            <consortium name="DOE Joint Genome Institute"/>
            <person name="Ahrendt S."/>
            <person name="Riley R."/>
            <person name="Andreopoulos W."/>
            <person name="Labutti K."/>
            <person name="Pangilinan J."/>
            <person name="Ruiz-Duenas F.J."/>
            <person name="Barrasa J.M."/>
            <person name="Sanchez-Garcia M."/>
            <person name="Camarero S."/>
            <person name="Miyauchi S."/>
            <person name="Serrano A."/>
            <person name="Linde D."/>
            <person name="Babiker R."/>
            <person name="Drula E."/>
            <person name="Ayuso-Fernandez I."/>
            <person name="Pacheco R."/>
            <person name="Padilla G."/>
            <person name="Ferreira P."/>
            <person name="Barriuso J."/>
            <person name="Kellner H."/>
            <person name="Castanera R."/>
            <person name="Alfaro M."/>
            <person name="Ramirez L."/>
            <person name="Pisabarro A.G."/>
            <person name="Kuo A."/>
            <person name="Tritt A."/>
            <person name="Lipzen A."/>
            <person name="He G."/>
            <person name="Yan M."/>
            <person name="Ng V."/>
            <person name="Cullen D."/>
            <person name="Martin F."/>
            <person name="Rosso M.-N."/>
            <person name="Henrissat B."/>
            <person name="Hibbett D."/>
            <person name="Martinez A.T."/>
            <person name="Grigoriev I.V."/>
        </authorList>
    </citation>
    <scope>NUCLEOTIDE SEQUENCE</scope>
    <source>
        <strain evidence="4">ATCC 90797</strain>
    </source>
</reference>